<evidence type="ECO:0000256" key="2">
    <source>
        <dbReference type="ARBA" id="ARBA00022737"/>
    </source>
</evidence>
<dbReference type="PANTHER" id="PTHR22847">
    <property type="entry name" value="WD40 REPEAT PROTEIN"/>
    <property type="match status" value="1"/>
</dbReference>
<accession>A0ABP9RN84</accession>
<protein>
    <recommendedName>
        <fullName evidence="7">WD domain-containing protein, G-beta repeat-containing protein</fullName>
    </recommendedName>
</protein>
<evidence type="ECO:0000256" key="4">
    <source>
        <dbReference type="SAM" id="MobiDB-lite"/>
    </source>
</evidence>
<keyword evidence="1 3" id="KW-0853">WD repeat</keyword>
<evidence type="ECO:0000313" key="6">
    <source>
        <dbReference type="Proteomes" id="UP001501570"/>
    </source>
</evidence>
<organism evidence="5 6">
    <name type="scientific">Rugosimonospora acidiphila</name>
    <dbReference type="NCBI Taxonomy" id="556531"/>
    <lineage>
        <taxon>Bacteria</taxon>
        <taxon>Bacillati</taxon>
        <taxon>Actinomycetota</taxon>
        <taxon>Actinomycetes</taxon>
        <taxon>Micromonosporales</taxon>
        <taxon>Micromonosporaceae</taxon>
        <taxon>Rugosimonospora</taxon>
    </lineage>
</organism>
<evidence type="ECO:0000256" key="3">
    <source>
        <dbReference type="PROSITE-ProRule" id="PRU00221"/>
    </source>
</evidence>
<dbReference type="SMART" id="SM00320">
    <property type="entry name" value="WD40"/>
    <property type="match status" value="6"/>
</dbReference>
<dbReference type="InterPro" id="IPR015943">
    <property type="entry name" value="WD40/YVTN_repeat-like_dom_sf"/>
</dbReference>
<dbReference type="Pfam" id="PF00400">
    <property type="entry name" value="WD40"/>
    <property type="match status" value="4"/>
</dbReference>
<dbReference type="PANTHER" id="PTHR22847:SF637">
    <property type="entry name" value="WD REPEAT DOMAIN 5B"/>
    <property type="match status" value="1"/>
</dbReference>
<feature type="repeat" description="WD" evidence="3">
    <location>
        <begin position="346"/>
        <end position="367"/>
    </location>
</feature>
<dbReference type="InterPro" id="IPR019775">
    <property type="entry name" value="WD40_repeat_CS"/>
</dbReference>
<keyword evidence="2" id="KW-0677">Repeat</keyword>
<reference evidence="6" key="1">
    <citation type="journal article" date="2019" name="Int. J. Syst. Evol. Microbiol.">
        <title>The Global Catalogue of Microorganisms (GCM) 10K type strain sequencing project: providing services to taxonomists for standard genome sequencing and annotation.</title>
        <authorList>
            <consortium name="The Broad Institute Genomics Platform"/>
            <consortium name="The Broad Institute Genome Sequencing Center for Infectious Disease"/>
            <person name="Wu L."/>
            <person name="Ma J."/>
        </authorList>
    </citation>
    <scope>NUCLEOTIDE SEQUENCE [LARGE SCALE GENOMIC DNA]</scope>
    <source>
        <strain evidence="6">JCM 18304</strain>
    </source>
</reference>
<dbReference type="EMBL" id="BAABJQ010000003">
    <property type="protein sequence ID" value="GAA5180458.1"/>
    <property type="molecule type" value="Genomic_DNA"/>
</dbReference>
<dbReference type="PROSITE" id="PS50082">
    <property type="entry name" value="WD_REPEATS_2"/>
    <property type="match status" value="4"/>
</dbReference>
<comment type="caution">
    <text evidence="5">The sequence shown here is derived from an EMBL/GenBank/DDBJ whole genome shotgun (WGS) entry which is preliminary data.</text>
</comment>
<dbReference type="InterPro" id="IPR036322">
    <property type="entry name" value="WD40_repeat_dom_sf"/>
</dbReference>
<name>A0ABP9RN84_9ACTN</name>
<evidence type="ECO:0000313" key="5">
    <source>
        <dbReference type="EMBL" id="GAA5180458.1"/>
    </source>
</evidence>
<dbReference type="PROSITE" id="PS50294">
    <property type="entry name" value="WD_REPEATS_REGION"/>
    <property type="match status" value="1"/>
</dbReference>
<gene>
    <name evidence="5" type="ORF">GCM10023322_12810</name>
</gene>
<sequence length="496" mass="52414">MEFARRLQALRHATGLSVRQLEIESERTLRRRKEDPIRLKRATIAGMTSQQRPVRPELANFEVFVDTCLRVAADKNISLPPDLGDRQAWDGAYRELRERLDQNPRRATPRSIPTPRLTVSLPEPGPAEVAYESVERRRPILTRRRVIMATPPVLAVAAGGVVVLRWLRGSVPATGDPTGVYRSAGKLLSLPIAVDDPVWAVATGVLDGAPVAVVGRGDGTVQLWDLVAGQARSGPLAGHDKPVYSIGLRAALAVSASADGTLRAWDLTADPPMSVRLGEGLSAGINSVALGSMGGRTVAVSAADDRTLRTWDPAAPHLAGRVVGEPLDAEVKSVAVAVLHGATIAVSGSADGTVRLWDLDARRVVRLLGMHADIVGTVAIGSVRGRTLAVSGSEDGELRVWDLTLSKPSGTTLSRIRNAVKTVAIGTINGRTVAVSGNDDNTIRIWDLATGSPYGNGLTGPDKGAESLAVGAIGAIGGRALVVSGHWDGTIWTWNP</sequence>
<dbReference type="SUPFAM" id="SSF50978">
    <property type="entry name" value="WD40 repeat-like"/>
    <property type="match status" value="1"/>
</dbReference>
<dbReference type="PROSITE" id="PS00678">
    <property type="entry name" value="WD_REPEATS_1"/>
    <property type="match status" value="4"/>
</dbReference>
<evidence type="ECO:0000256" key="1">
    <source>
        <dbReference type="ARBA" id="ARBA00022574"/>
    </source>
</evidence>
<keyword evidence="6" id="KW-1185">Reference proteome</keyword>
<evidence type="ECO:0008006" key="7">
    <source>
        <dbReference type="Google" id="ProtNLM"/>
    </source>
</evidence>
<proteinExistence type="predicted"/>
<feature type="repeat" description="WD" evidence="3">
    <location>
        <begin position="435"/>
        <end position="456"/>
    </location>
</feature>
<dbReference type="InterPro" id="IPR001680">
    <property type="entry name" value="WD40_rpt"/>
</dbReference>
<dbReference type="InterPro" id="IPR020472">
    <property type="entry name" value="WD40_PAC1"/>
</dbReference>
<dbReference type="Proteomes" id="UP001501570">
    <property type="component" value="Unassembled WGS sequence"/>
</dbReference>
<feature type="repeat" description="WD" evidence="3">
    <location>
        <begin position="368"/>
        <end position="411"/>
    </location>
</feature>
<dbReference type="Gene3D" id="2.130.10.10">
    <property type="entry name" value="YVTN repeat-like/Quinoprotein amine dehydrogenase"/>
    <property type="match status" value="2"/>
</dbReference>
<feature type="repeat" description="WD" evidence="3">
    <location>
        <begin position="236"/>
        <end position="275"/>
    </location>
</feature>
<feature type="region of interest" description="Disordered" evidence="4">
    <location>
        <begin position="102"/>
        <end position="124"/>
    </location>
</feature>
<dbReference type="PRINTS" id="PR00320">
    <property type="entry name" value="GPROTEINBRPT"/>
</dbReference>